<name>A0A1E4TCK8_9ASCO</name>
<organism evidence="8 9">
    <name type="scientific">Tortispora caseinolytica NRRL Y-17796</name>
    <dbReference type="NCBI Taxonomy" id="767744"/>
    <lineage>
        <taxon>Eukaryota</taxon>
        <taxon>Fungi</taxon>
        <taxon>Dikarya</taxon>
        <taxon>Ascomycota</taxon>
        <taxon>Saccharomycotina</taxon>
        <taxon>Trigonopsidomycetes</taxon>
        <taxon>Trigonopsidales</taxon>
        <taxon>Trigonopsidaceae</taxon>
        <taxon>Tortispora</taxon>
    </lineage>
</organism>
<keyword evidence="3" id="KW-0653">Protein transport</keyword>
<dbReference type="InterPro" id="IPR007252">
    <property type="entry name" value="Nup84/Nup107"/>
</dbReference>
<keyword evidence="2" id="KW-0509">mRNA transport</keyword>
<evidence type="ECO:0000256" key="7">
    <source>
        <dbReference type="RuleBase" id="RU365072"/>
    </source>
</evidence>
<comment type="subunit">
    <text evidence="7">Part of the nuclear pore complex (NPC).</text>
</comment>
<feature type="non-terminal residue" evidence="8">
    <location>
        <position position="1"/>
    </location>
</feature>
<evidence type="ECO:0000256" key="5">
    <source>
        <dbReference type="ARBA" id="ARBA00023132"/>
    </source>
</evidence>
<comment type="similarity">
    <text evidence="7">Belongs to the nucleoporin Nup84/Nup107 family.</text>
</comment>
<dbReference type="GO" id="GO:0031965">
    <property type="term" value="C:nuclear membrane"/>
    <property type="evidence" value="ECO:0007669"/>
    <property type="project" value="UniProtKB-SubCell"/>
</dbReference>
<comment type="function">
    <text evidence="7">Functions as a component of the nuclear pore complex (NPC).</text>
</comment>
<evidence type="ECO:0000256" key="4">
    <source>
        <dbReference type="ARBA" id="ARBA00023010"/>
    </source>
</evidence>
<evidence type="ECO:0000256" key="2">
    <source>
        <dbReference type="ARBA" id="ARBA00022816"/>
    </source>
</evidence>
<reference evidence="9" key="1">
    <citation type="submission" date="2016-02" db="EMBL/GenBank/DDBJ databases">
        <title>Comparative genomics of biotechnologically important yeasts.</title>
        <authorList>
            <consortium name="DOE Joint Genome Institute"/>
            <person name="Riley R."/>
            <person name="Haridas S."/>
            <person name="Wolfe K.H."/>
            <person name="Lopes M.R."/>
            <person name="Hittinger C.T."/>
            <person name="Goker M."/>
            <person name="Salamov A."/>
            <person name="Wisecaver J."/>
            <person name="Long T.M."/>
            <person name="Aerts A.L."/>
            <person name="Barry K."/>
            <person name="Choi C."/>
            <person name="Clum A."/>
            <person name="Coughlan A.Y."/>
            <person name="Deshpande S."/>
            <person name="Douglass A.P."/>
            <person name="Hanson S.J."/>
            <person name="Klenk H.-P."/>
            <person name="Labutti K."/>
            <person name="Lapidus A."/>
            <person name="Lindquist E."/>
            <person name="Lipzen A."/>
            <person name="Meier-Kolthoff J.P."/>
            <person name="Ohm R.A."/>
            <person name="Otillar R.P."/>
            <person name="Pangilinan J."/>
            <person name="Peng Y."/>
            <person name="Rokas A."/>
            <person name="Rosa C.A."/>
            <person name="Scheuner C."/>
            <person name="Sibirny A.A."/>
            <person name="Slot J.C."/>
            <person name="Stielow J.B."/>
            <person name="Sun H."/>
            <person name="Kurtzman C.P."/>
            <person name="Blackwell M."/>
            <person name="Jeffries T.W."/>
            <person name="Grigoriev I.V."/>
        </authorList>
    </citation>
    <scope>NUCLEOTIDE SEQUENCE [LARGE SCALE GENOMIC DNA]</scope>
    <source>
        <strain evidence="9">NRRL Y-17796</strain>
    </source>
</reference>
<dbReference type="GO" id="GO:0017056">
    <property type="term" value="F:structural constituent of nuclear pore"/>
    <property type="evidence" value="ECO:0007669"/>
    <property type="project" value="UniProtKB-UniRule"/>
</dbReference>
<comment type="subcellular location">
    <subcellularLocation>
        <location evidence="7">Nucleus</location>
        <location evidence="7">Nuclear pore complex</location>
    </subcellularLocation>
    <subcellularLocation>
        <location evidence="7">Nucleus membrane</location>
    </subcellularLocation>
</comment>
<dbReference type="OrthoDB" id="3098at2759"/>
<dbReference type="PANTHER" id="PTHR13003">
    <property type="entry name" value="NUP107-RELATED"/>
    <property type="match status" value="1"/>
</dbReference>
<dbReference type="PANTHER" id="PTHR13003:SF2">
    <property type="entry name" value="NUCLEAR PORE COMPLEX PROTEIN NUP107"/>
    <property type="match status" value="1"/>
</dbReference>
<keyword evidence="1 7" id="KW-0813">Transport</keyword>
<gene>
    <name evidence="8" type="ORF">CANCADRAFT_12559</name>
</gene>
<dbReference type="Gene3D" id="1.20.190.50">
    <property type="match status" value="1"/>
</dbReference>
<evidence type="ECO:0000313" key="8">
    <source>
        <dbReference type="EMBL" id="ODV89484.1"/>
    </source>
</evidence>
<dbReference type="GO" id="GO:0006406">
    <property type="term" value="P:mRNA export from nucleus"/>
    <property type="evidence" value="ECO:0007669"/>
    <property type="project" value="TreeGrafter"/>
</dbReference>
<dbReference type="AlphaFoldDB" id="A0A1E4TCK8"/>
<dbReference type="Gene3D" id="1.10.3450.20">
    <property type="match status" value="1"/>
</dbReference>
<evidence type="ECO:0000256" key="3">
    <source>
        <dbReference type="ARBA" id="ARBA00022927"/>
    </source>
</evidence>
<proteinExistence type="inferred from homology"/>
<sequence length="529" mass="59528">LFANALHGDTSSKLNEFRSVAAKLAIDAAQDKTVPLQTSELFELEAKTWEIAELLFSFRYAQKPSQLDISSTSSNALIEENLYRVNPKARETVIVRHWLQNNFPTSDIPQLHDAKWPSATIKKTKRSVLDPDAPLRDDLTLSSEDRAVDSSFFKYVYQLLQSGQFQQIHDVCSKTGNFQFSITLNGLIEYRDSALENNTDTDYDMDSQPTGTTRKGLWRAMCAELANAAHPALSAFEKACYAFLSGELEPLLAVSDSWESSFLAYVNHLATCNSENYLTAYKRRPELTEPSVESMEQILEILADDSYTPAHIVNESNNPLRIIQGAIINNNLWELFANTVKDMNNVSTGVTQFSIATDSPDVLRILTHLALVTAQLEGESLSSENHTTLLSLLGYYIDYLTSKSEFAIIPIYMTQLDASDIVELYSVLLADLTDPVSRHEQLTLSRKLDIDIENSLRRAVERIFDRYASVYETVSKPVSEKEFQVADASLIKAVEWYIEASMWDDVVYGGNILLRRFLLAGRAESAQKF</sequence>
<dbReference type="EMBL" id="KV453843">
    <property type="protein sequence ID" value="ODV89484.1"/>
    <property type="molecule type" value="Genomic_DNA"/>
</dbReference>
<evidence type="ECO:0000313" key="9">
    <source>
        <dbReference type="Proteomes" id="UP000095023"/>
    </source>
</evidence>
<dbReference type="GO" id="GO:0000973">
    <property type="term" value="P:post-transcriptional tethering of RNA polymerase II gene DNA at nuclear periphery"/>
    <property type="evidence" value="ECO:0007669"/>
    <property type="project" value="TreeGrafter"/>
</dbReference>
<dbReference type="GO" id="GO:0031080">
    <property type="term" value="C:nuclear pore outer ring"/>
    <property type="evidence" value="ECO:0007669"/>
    <property type="project" value="TreeGrafter"/>
</dbReference>
<keyword evidence="4 7" id="KW-0811">Translocation</keyword>
<keyword evidence="6 7" id="KW-0539">Nucleus</keyword>
<keyword evidence="5 7" id="KW-0906">Nuclear pore complex</keyword>
<dbReference type="GO" id="GO:0006606">
    <property type="term" value="P:protein import into nucleus"/>
    <property type="evidence" value="ECO:0007669"/>
    <property type="project" value="TreeGrafter"/>
</dbReference>
<keyword evidence="9" id="KW-1185">Reference proteome</keyword>
<accession>A0A1E4TCK8</accession>
<keyword evidence="7" id="KW-0472">Membrane</keyword>
<evidence type="ECO:0000256" key="1">
    <source>
        <dbReference type="ARBA" id="ARBA00022448"/>
    </source>
</evidence>
<protein>
    <recommendedName>
        <fullName evidence="7">Nuclear pore complex protein</fullName>
    </recommendedName>
</protein>
<evidence type="ECO:0000256" key="6">
    <source>
        <dbReference type="ARBA" id="ARBA00023242"/>
    </source>
</evidence>
<dbReference type="Pfam" id="PF04121">
    <property type="entry name" value="Nup84_Nup100"/>
    <property type="match status" value="1"/>
</dbReference>
<feature type="non-terminal residue" evidence="8">
    <location>
        <position position="529"/>
    </location>
</feature>
<dbReference type="Proteomes" id="UP000095023">
    <property type="component" value="Unassembled WGS sequence"/>
</dbReference>